<sequence length="369" mass="40721">MSADEQPRPADEQARADEQHRTDATAPDEQRTTGDTSVPERPPAPEPVVTGDPLVPVIKPEHHTLRQYEVRHRTTYTYEEYVTDSFGRALLRPEQTDQQRVVEHTVEISPEPHILTEHVDHFGNHSSFYEVRTPHTVLDVHKRSLMEIEWPPPDMDRLNAWTVAEVAELVAAGDQLDRAEAAQYLLPSQLVEIAPEVIAYSAGILPPDRPFGEGLVALYSDIYRDFTYAKGTTSVKTTLPELLAQREGVCRDFAHLAAGCLRAVGIPGRYVSGYIETRPPAGEVKLAGSDASHAWVAAMTPEGDWVDLDPTNNHFADSRYIVTGWGRDFRDVSPLKGVIFGEGGGSSLKVGVDVIPLDGSDPRADVPPK</sequence>
<protein>
    <submittedName>
        <fullName evidence="1">Transglutaminase family protein</fullName>
    </submittedName>
</protein>
<dbReference type="Proteomes" id="UP001059663">
    <property type="component" value="Chromosome"/>
</dbReference>
<dbReference type="EMBL" id="CP087977">
    <property type="protein sequence ID" value="UUZ44917.1"/>
    <property type="molecule type" value="Genomic_DNA"/>
</dbReference>
<evidence type="ECO:0000313" key="2">
    <source>
        <dbReference type="Proteomes" id="UP001059663"/>
    </source>
</evidence>
<proteinExistence type="predicted"/>
<reference evidence="1" key="1">
    <citation type="submission" date="2021-11" db="EMBL/GenBank/DDBJ databases">
        <title>Study of the species diversity of bacterial strains isolated from a unique natural object - Shulgan-Tash cave (Bashkiria).</title>
        <authorList>
            <person name="Sazanova A.L."/>
            <person name="Chirak E.R."/>
            <person name="Safronova V.I."/>
        </authorList>
    </citation>
    <scope>NUCLEOTIDE SEQUENCE</scope>
    <source>
        <strain evidence="1">P1</strain>
    </source>
</reference>
<gene>
    <name evidence="1" type="ORF">LP422_00495</name>
</gene>
<accession>A0AC61U4H7</accession>
<organism evidence="1 2">
    <name type="scientific">Janibacter limosus</name>
    <dbReference type="NCBI Taxonomy" id="53458"/>
    <lineage>
        <taxon>Bacteria</taxon>
        <taxon>Bacillati</taxon>
        <taxon>Actinomycetota</taxon>
        <taxon>Actinomycetes</taxon>
        <taxon>Micrococcales</taxon>
        <taxon>Intrasporangiaceae</taxon>
        <taxon>Janibacter</taxon>
    </lineage>
</organism>
<name>A0AC61U4H7_9MICO</name>
<evidence type="ECO:0000313" key="1">
    <source>
        <dbReference type="EMBL" id="UUZ44917.1"/>
    </source>
</evidence>